<evidence type="ECO:0000313" key="1">
    <source>
        <dbReference type="EMBL" id="GEU43141.1"/>
    </source>
</evidence>
<sequence>MVNTAIVTTMVENTRILFSVLGQEKVHQFGRIYWCLRIVQDDTSECGSDGEENPSDGIDSRVCMGLEKILILLSVAVGLLYWKSYKLLCDSIILVNAAKFKVYPV</sequence>
<organism evidence="1">
    <name type="scientific">Tanacetum cinerariifolium</name>
    <name type="common">Dalmatian daisy</name>
    <name type="synonym">Chrysanthemum cinerariifolium</name>
    <dbReference type="NCBI Taxonomy" id="118510"/>
    <lineage>
        <taxon>Eukaryota</taxon>
        <taxon>Viridiplantae</taxon>
        <taxon>Streptophyta</taxon>
        <taxon>Embryophyta</taxon>
        <taxon>Tracheophyta</taxon>
        <taxon>Spermatophyta</taxon>
        <taxon>Magnoliopsida</taxon>
        <taxon>eudicotyledons</taxon>
        <taxon>Gunneridae</taxon>
        <taxon>Pentapetalae</taxon>
        <taxon>asterids</taxon>
        <taxon>campanulids</taxon>
        <taxon>Asterales</taxon>
        <taxon>Asteraceae</taxon>
        <taxon>Asteroideae</taxon>
        <taxon>Anthemideae</taxon>
        <taxon>Anthemidinae</taxon>
        <taxon>Tanacetum</taxon>
    </lineage>
</organism>
<comment type="caution">
    <text evidence="1">The sequence shown here is derived from an EMBL/GenBank/DDBJ whole genome shotgun (WGS) entry which is preliminary data.</text>
</comment>
<dbReference type="EMBL" id="BKCJ010001668">
    <property type="protein sequence ID" value="GEU43141.1"/>
    <property type="molecule type" value="Genomic_DNA"/>
</dbReference>
<dbReference type="AlphaFoldDB" id="A0A6L2K189"/>
<proteinExistence type="predicted"/>
<name>A0A6L2K189_TANCI</name>
<protein>
    <submittedName>
        <fullName evidence="1">Uncharacterized protein</fullName>
    </submittedName>
</protein>
<accession>A0A6L2K189</accession>
<gene>
    <name evidence="1" type="ORF">Tci_015119</name>
</gene>
<feature type="non-terminal residue" evidence="1">
    <location>
        <position position="105"/>
    </location>
</feature>
<reference evidence="1" key="1">
    <citation type="journal article" date="2019" name="Sci. Rep.">
        <title>Draft genome of Tanacetum cinerariifolium, the natural source of mosquito coil.</title>
        <authorList>
            <person name="Yamashiro T."/>
            <person name="Shiraishi A."/>
            <person name="Satake H."/>
            <person name="Nakayama K."/>
        </authorList>
    </citation>
    <scope>NUCLEOTIDE SEQUENCE</scope>
</reference>